<dbReference type="AlphaFoldDB" id="X1NA02"/>
<reference evidence="2" key="1">
    <citation type="journal article" date="2014" name="Front. Microbiol.">
        <title>High frequency of phylogenetically diverse reductive dehalogenase-homologous genes in deep subseafloor sedimentary metagenomes.</title>
        <authorList>
            <person name="Kawai M."/>
            <person name="Futagami T."/>
            <person name="Toyoda A."/>
            <person name="Takaki Y."/>
            <person name="Nishi S."/>
            <person name="Hori S."/>
            <person name="Arai W."/>
            <person name="Tsubouchi T."/>
            <person name="Morono Y."/>
            <person name="Uchiyama I."/>
            <person name="Ito T."/>
            <person name="Fujiyama A."/>
            <person name="Inagaki F."/>
            <person name="Takami H."/>
        </authorList>
    </citation>
    <scope>NUCLEOTIDE SEQUENCE</scope>
    <source>
        <strain evidence="2">Expedition CK06-06</strain>
    </source>
</reference>
<proteinExistence type="predicted"/>
<dbReference type="EMBL" id="BARV01033041">
    <property type="protein sequence ID" value="GAI40852.1"/>
    <property type="molecule type" value="Genomic_DNA"/>
</dbReference>
<feature type="transmembrane region" description="Helical" evidence="1">
    <location>
        <begin position="62"/>
        <end position="83"/>
    </location>
</feature>
<comment type="caution">
    <text evidence="2">The sequence shown here is derived from an EMBL/GenBank/DDBJ whole genome shotgun (WGS) entry which is preliminary data.</text>
</comment>
<keyword evidence="1" id="KW-1133">Transmembrane helix</keyword>
<evidence type="ECO:0000313" key="2">
    <source>
        <dbReference type="EMBL" id="GAI40852.1"/>
    </source>
</evidence>
<feature type="transmembrane region" description="Helical" evidence="1">
    <location>
        <begin position="29"/>
        <end position="50"/>
    </location>
</feature>
<sequence length="91" mass="10172">MWFIIGIVLGVAMLALVLWLRGRNIKVTWYEWLIGVLGLALLLYTIQNVVGLLTEIEPTATWMFALVIGLPALILLAVAWQLVARRQRAGS</sequence>
<evidence type="ECO:0000256" key="1">
    <source>
        <dbReference type="SAM" id="Phobius"/>
    </source>
</evidence>
<accession>X1NA02</accession>
<organism evidence="2">
    <name type="scientific">marine sediment metagenome</name>
    <dbReference type="NCBI Taxonomy" id="412755"/>
    <lineage>
        <taxon>unclassified sequences</taxon>
        <taxon>metagenomes</taxon>
        <taxon>ecological metagenomes</taxon>
    </lineage>
</organism>
<feature type="transmembrane region" description="Helical" evidence="1">
    <location>
        <begin position="6"/>
        <end position="22"/>
    </location>
</feature>
<keyword evidence="1" id="KW-0812">Transmembrane</keyword>
<keyword evidence="1" id="KW-0472">Membrane</keyword>
<gene>
    <name evidence="2" type="ORF">S06H3_52004</name>
</gene>
<protein>
    <submittedName>
        <fullName evidence="2">Putative reductive dehalogenase anchoring protein (RdhB)</fullName>
    </submittedName>
</protein>
<name>X1NA02_9ZZZZ</name>